<dbReference type="EMBL" id="QMPZ01000024">
    <property type="protein sequence ID" value="RLE09923.1"/>
    <property type="molecule type" value="Genomic_DNA"/>
</dbReference>
<comment type="caution">
    <text evidence="4">The sequence shown here is derived from an EMBL/GenBank/DDBJ whole genome shotgun (WGS) entry which is preliminary data.</text>
</comment>
<dbReference type="SUPFAM" id="SSF53187">
    <property type="entry name" value="Zn-dependent exopeptidases"/>
    <property type="match status" value="1"/>
</dbReference>
<dbReference type="InterPro" id="IPR036264">
    <property type="entry name" value="Bact_exopeptidase_dim_dom"/>
</dbReference>
<keyword evidence="2" id="KW-0378">Hydrolase</keyword>
<dbReference type="Gene3D" id="3.40.630.10">
    <property type="entry name" value="Zn peptidases"/>
    <property type="match status" value="1"/>
</dbReference>
<dbReference type="GO" id="GO:0016787">
    <property type="term" value="F:hydrolase activity"/>
    <property type="evidence" value="ECO:0007669"/>
    <property type="project" value="UniProtKB-KW"/>
</dbReference>
<dbReference type="InterPro" id="IPR002933">
    <property type="entry name" value="Peptidase_M20"/>
</dbReference>
<dbReference type="SUPFAM" id="SSF55031">
    <property type="entry name" value="Bacterial exopeptidase dimerisation domain"/>
    <property type="match status" value="1"/>
</dbReference>
<evidence type="ECO:0000256" key="2">
    <source>
        <dbReference type="ARBA" id="ARBA00022801"/>
    </source>
</evidence>
<evidence type="ECO:0000256" key="1">
    <source>
        <dbReference type="ARBA" id="ARBA00022723"/>
    </source>
</evidence>
<sequence length="361" mass="40049">MTGIESLTTERKRIVEVLRKLVEIPTPTGKEERLHKFLSSFLERTGFQVEVQEIPNYRPNLVGRRGKGNLLFCTHIDTVPGFDHPQAYKLRLEGENLIGRGVVDPKGQIASLLVALEKTEAPCQVAFTSGEEEEALGSKFLQVEARQGIVLEPTELSLALTQAGAIDIEVKVEGKSAHGSVPHKGENAILKAFRTYQKLEKMEFLKLTHPHFPKGGWVNLGKIEGGKDIMVVPYRCHFEADIGIVPGVNVEKAIEEIKNVTAQDGVTVNFRDISPPIEIRSDLKVVKVLKESFRKVVGEEIQVKGMPSWTDAQYLFEKGIQCVVFGAGKLSRAHSNCELVSLRELELLSLILVRLLNAWGG</sequence>
<evidence type="ECO:0000313" key="5">
    <source>
        <dbReference type="Proteomes" id="UP000279422"/>
    </source>
</evidence>
<protein>
    <recommendedName>
        <fullName evidence="3">Peptidase M20 dimerisation domain-containing protein</fullName>
    </recommendedName>
</protein>
<reference evidence="4 5" key="1">
    <citation type="submission" date="2018-06" db="EMBL/GenBank/DDBJ databases">
        <title>Extensive metabolic versatility and redundancy in microbially diverse, dynamic hydrothermal sediments.</title>
        <authorList>
            <person name="Dombrowski N."/>
            <person name="Teske A."/>
            <person name="Baker B.J."/>
        </authorList>
    </citation>
    <scope>NUCLEOTIDE SEQUENCE [LARGE SCALE GENOMIC DNA]</scope>
    <source>
        <strain evidence="4">B47_G16</strain>
    </source>
</reference>
<keyword evidence="1" id="KW-0479">Metal-binding</keyword>
<gene>
    <name evidence="4" type="ORF">DRJ00_03015</name>
</gene>
<dbReference type="InterPro" id="IPR011650">
    <property type="entry name" value="Peptidase_M20_dimer"/>
</dbReference>
<organism evidence="4 5">
    <name type="scientific">Aerophobetes bacterium</name>
    <dbReference type="NCBI Taxonomy" id="2030807"/>
    <lineage>
        <taxon>Bacteria</taxon>
        <taxon>Candidatus Aerophobota</taxon>
    </lineage>
</organism>
<feature type="domain" description="Peptidase M20 dimerisation" evidence="3">
    <location>
        <begin position="162"/>
        <end position="262"/>
    </location>
</feature>
<dbReference type="Proteomes" id="UP000279422">
    <property type="component" value="Unassembled WGS sequence"/>
</dbReference>
<accession>A0A497E6I7</accession>
<dbReference type="PANTHER" id="PTHR43808:SF25">
    <property type="entry name" value="PEPTIDASE M20 DIMERISATION DOMAIN-CONTAINING PROTEIN"/>
    <property type="match status" value="1"/>
</dbReference>
<evidence type="ECO:0000259" key="3">
    <source>
        <dbReference type="Pfam" id="PF07687"/>
    </source>
</evidence>
<dbReference type="GO" id="GO:0046872">
    <property type="term" value="F:metal ion binding"/>
    <property type="evidence" value="ECO:0007669"/>
    <property type="project" value="UniProtKB-KW"/>
</dbReference>
<name>A0A497E6I7_UNCAE</name>
<evidence type="ECO:0000313" key="4">
    <source>
        <dbReference type="EMBL" id="RLE09923.1"/>
    </source>
</evidence>
<dbReference type="AlphaFoldDB" id="A0A497E6I7"/>
<dbReference type="Pfam" id="PF07687">
    <property type="entry name" value="M20_dimer"/>
    <property type="match status" value="1"/>
</dbReference>
<dbReference type="PANTHER" id="PTHR43808">
    <property type="entry name" value="ACETYLORNITHINE DEACETYLASE"/>
    <property type="match status" value="1"/>
</dbReference>
<dbReference type="Gene3D" id="3.30.70.360">
    <property type="match status" value="1"/>
</dbReference>
<dbReference type="InterPro" id="IPR050072">
    <property type="entry name" value="Peptidase_M20A"/>
</dbReference>
<dbReference type="Pfam" id="PF01546">
    <property type="entry name" value="Peptidase_M20"/>
    <property type="match status" value="1"/>
</dbReference>
<proteinExistence type="predicted"/>